<comment type="caution">
    <text evidence="1">The sequence shown here is derived from an EMBL/GenBank/DDBJ whole genome shotgun (WGS) entry which is preliminary data.</text>
</comment>
<reference evidence="1" key="1">
    <citation type="submission" date="2021-02" db="EMBL/GenBank/DDBJ databases">
        <authorList>
            <person name="Nowell W R."/>
        </authorList>
    </citation>
    <scope>NUCLEOTIDE SEQUENCE</scope>
</reference>
<protein>
    <submittedName>
        <fullName evidence="1">Uncharacterized protein</fullName>
    </submittedName>
</protein>
<organism evidence="1 3">
    <name type="scientific">Rotaria magnacalcarata</name>
    <dbReference type="NCBI Taxonomy" id="392030"/>
    <lineage>
        <taxon>Eukaryota</taxon>
        <taxon>Metazoa</taxon>
        <taxon>Spiralia</taxon>
        <taxon>Gnathifera</taxon>
        <taxon>Rotifera</taxon>
        <taxon>Eurotatoria</taxon>
        <taxon>Bdelloidea</taxon>
        <taxon>Philodinida</taxon>
        <taxon>Philodinidae</taxon>
        <taxon>Rotaria</taxon>
    </lineage>
</organism>
<evidence type="ECO:0000313" key="2">
    <source>
        <dbReference type="EMBL" id="CAF4971584.1"/>
    </source>
</evidence>
<feature type="non-terminal residue" evidence="1">
    <location>
        <position position="61"/>
    </location>
</feature>
<name>A0A8S3AI09_9BILA</name>
<dbReference type="EMBL" id="CAJOBI010132845">
    <property type="protein sequence ID" value="CAF4733018.1"/>
    <property type="molecule type" value="Genomic_DNA"/>
</dbReference>
<dbReference type="EMBL" id="CAJOBJ010196907">
    <property type="protein sequence ID" value="CAF4971584.1"/>
    <property type="molecule type" value="Genomic_DNA"/>
</dbReference>
<dbReference type="Proteomes" id="UP000676336">
    <property type="component" value="Unassembled WGS sequence"/>
</dbReference>
<sequence>NSTSSISIDDNPQENKRLTSKWLVIDEISRLTELTKRETSTLTQTSHALKCCSNDSHAALS</sequence>
<gene>
    <name evidence="2" type="ORF">GIL414_LOCUS55449</name>
    <name evidence="1" type="ORF">SMN809_LOCUS44353</name>
</gene>
<feature type="non-terminal residue" evidence="1">
    <location>
        <position position="1"/>
    </location>
</feature>
<evidence type="ECO:0000313" key="1">
    <source>
        <dbReference type="EMBL" id="CAF4733018.1"/>
    </source>
</evidence>
<proteinExistence type="predicted"/>
<dbReference type="AlphaFoldDB" id="A0A8S3AI09"/>
<dbReference type="Proteomes" id="UP000681720">
    <property type="component" value="Unassembled WGS sequence"/>
</dbReference>
<accession>A0A8S3AI09</accession>
<evidence type="ECO:0000313" key="3">
    <source>
        <dbReference type="Proteomes" id="UP000676336"/>
    </source>
</evidence>